<gene>
    <name evidence="6" type="ORF">C1SCF055_LOCUS725</name>
</gene>
<keyword evidence="4" id="KW-0472">Membrane</keyword>
<evidence type="ECO:0000256" key="1">
    <source>
        <dbReference type="ARBA" id="ARBA00022448"/>
    </source>
</evidence>
<dbReference type="InterPro" id="IPR003593">
    <property type="entry name" value="AAA+_ATPase"/>
</dbReference>
<keyword evidence="8" id="KW-1185">Reference proteome</keyword>
<dbReference type="AlphaFoldDB" id="A0A9P1BG60"/>
<dbReference type="OrthoDB" id="449226at2759"/>
<dbReference type="Pfam" id="PF00005">
    <property type="entry name" value="ABC_tran"/>
    <property type="match status" value="1"/>
</dbReference>
<evidence type="ECO:0000256" key="2">
    <source>
        <dbReference type="ARBA" id="ARBA00022741"/>
    </source>
</evidence>
<dbReference type="EMBL" id="CAMXCT030000001">
    <property type="protein sequence ID" value="CAL4759447.1"/>
    <property type="molecule type" value="Genomic_DNA"/>
</dbReference>
<dbReference type="SMART" id="SM00382">
    <property type="entry name" value="AAA"/>
    <property type="match status" value="1"/>
</dbReference>
<feature type="transmembrane region" description="Helical" evidence="4">
    <location>
        <begin position="460"/>
        <end position="480"/>
    </location>
</feature>
<evidence type="ECO:0000256" key="3">
    <source>
        <dbReference type="ARBA" id="ARBA00022840"/>
    </source>
</evidence>
<dbReference type="PANTHER" id="PTHR42939:SF1">
    <property type="entry name" value="ABC TRANSPORTER ATP-BINDING PROTEIN ALBC-RELATED"/>
    <property type="match status" value="1"/>
</dbReference>
<dbReference type="GO" id="GO:0005524">
    <property type="term" value="F:ATP binding"/>
    <property type="evidence" value="ECO:0007669"/>
    <property type="project" value="UniProtKB-KW"/>
</dbReference>
<reference evidence="6" key="1">
    <citation type="submission" date="2022-10" db="EMBL/GenBank/DDBJ databases">
        <authorList>
            <person name="Chen Y."/>
            <person name="Dougan E. K."/>
            <person name="Chan C."/>
            <person name="Rhodes N."/>
            <person name="Thang M."/>
        </authorList>
    </citation>
    <scope>NUCLEOTIDE SEQUENCE</scope>
</reference>
<dbReference type="EMBL" id="CAMXCT010000001">
    <property type="protein sequence ID" value="CAI3972135.1"/>
    <property type="molecule type" value="Genomic_DNA"/>
</dbReference>
<name>A0A9P1BG60_9DINO</name>
<dbReference type="InterPro" id="IPR003439">
    <property type="entry name" value="ABC_transporter-like_ATP-bd"/>
</dbReference>
<comment type="caution">
    <text evidence="6">The sequence shown here is derived from an EMBL/GenBank/DDBJ whole genome shotgun (WGS) entry which is preliminary data.</text>
</comment>
<dbReference type="Gene3D" id="3.40.50.300">
    <property type="entry name" value="P-loop containing nucleotide triphosphate hydrolases"/>
    <property type="match status" value="1"/>
</dbReference>
<dbReference type="PROSITE" id="PS50893">
    <property type="entry name" value="ABC_TRANSPORTER_2"/>
    <property type="match status" value="1"/>
</dbReference>
<dbReference type="EMBL" id="CAMXCT020000001">
    <property type="protein sequence ID" value="CAL1125510.1"/>
    <property type="molecule type" value="Genomic_DNA"/>
</dbReference>
<keyword evidence="4" id="KW-1133">Transmembrane helix</keyword>
<sequence>MSTDFTTDQGMKANRETATKTLVETHSLGKTYDGFAALQDCSLQVFEGEVFGLLGPNGAGKTTLIRLLMGFLHPTHGSATIAGLDCYHDSLAVHSKVSYLPGEARLFRQMRGHEVLRFFAKARPGGNLQRSLDLADQLELDLSRLVANCSTGMRHKLALAVVMAVDCPLMILDEPTANLDPTVRGTVLDLVSDAAARGQTIILSSHVLSEIEQVCDRVSILRKGELVATQLMSDLRRQHRIRGQLTGPLTDPPEDIANGLEIQKRDDGQVVILTPGELSPLLGWLATLPLEEVHIEPVGFRMNGTLWTKAIIEARLLFAAAALLLFAFMWIFVWITSLVDLQALQTFLKTFPPDIIGVIGAPIDEVATVAGRIGLGYVDPVIIFTSAVWAISRGSDVVSGEISRGSMEMLLALPIRRLAVLFTHATVTIVGAGLLAASAWLGTMMGVTTIDLGESVSPMAFLPAATNLFSLTFFVAGVATMASAMDSYRWRTIGFVGGFYVLGLILKVMSRTTEQLGFLRYFTFLGAYEPQELITKTLHSTHDAWMTALQYNVILLAMGVAAYVVAAVVFNRRDLPAPI</sequence>
<feature type="transmembrane region" description="Helical" evidence="4">
    <location>
        <begin position="316"/>
        <end position="339"/>
    </location>
</feature>
<dbReference type="GO" id="GO:0140359">
    <property type="term" value="F:ABC-type transporter activity"/>
    <property type="evidence" value="ECO:0007669"/>
    <property type="project" value="InterPro"/>
</dbReference>
<keyword evidence="2" id="KW-0547">Nucleotide-binding</keyword>
<feature type="transmembrane region" description="Helical" evidence="4">
    <location>
        <begin position="549"/>
        <end position="570"/>
    </location>
</feature>
<feature type="transmembrane region" description="Helical" evidence="4">
    <location>
        <begin position="418"/>
        <end position="440"/>
    </location>
</feature>
<proteinExistence type="predicted"/>
<evidence type="ECO:0000313" key="7">
    <source>
        <dbReference type="EMBL" id="CAL4759447.1"/>
    </source>
</evidence>
<dbReference type="CDD" id="cd03230">
    <property type="entry name" value="ABC_DR_subfamily_A"/>
    <property type="match status" value="1"/>
</dbReference>
<dbReference type="GO" id="GO:0016887">
    <property type="term" value="F:ATP hydrolysis activity"/>
    <property type="evidence" value="ECO:0007669"/>
    <property type="project" value="InterPro"/>
</dbReference>
<accession>A0A9P1BG60</accession>
<dbReference type="SUPFAM" id="SSF52540">
    <property type="entry name" value="P-loop containing nucleoside triphosphate hydrolases"/>
    <property type="match status" value="1"/>
</dbReference>
<keyword evidence="1" id="KW-0813">Transport</keyword>
<dbReference type="GO" id="GO:0005886">
    <property type="term" value="C:plasma membrane"/>
    <property type="evidence" value="ECO:0007669"/>
    <property type="project" value="UniProtKB-SubCell"/>
</dbReference>
<dbReference type="InterPro" id="IPR027417">
    <property type="entry name" value="P-loop_NTPase"/>
</dbReference>
<feature type="domain" description="ABC transporter" evidence="5">
    <location>
        <begin position="23"/>
        <end position="248"/>
    </location>
</feature>
<evidence type="ECO:0000313" key="6">
    <source>
        <dbReference type="EMBL" id="CAI3972135.1"/>
    </source>
</evidence>
<dbReference type="PANTHER" id="PTHR42939">
    <property type="entry name" value="ABC TRANSPORTER ATP-BINDING PROTEIN ALBC-RELATED"/>
    <property type="match status" value="1"/>
</dbReference>
<organism evidence="6">
    <name type="scientific">Cladocopium goreaui</name>
    <dbReference type="NCBI Taxonomy" id="2562237"/>
    <lineage>
        <taxon>Eukaryota</taxon>
        <taxon>Sar</taxon>
        <taxon>Alveolata</taxon>
        <taxon>Dinophyceae</taxon>
        <taxon>Suessiales</taxon>
        <taxon>Symbiodiniaceae</taxon>
        <taxon>Cladocopium</taxon>
    </lineage>
</organism>
<evidence type="ECO:0000313" key="8">
    <source>
        <dbReference type="Proteomes" id="UP001152797"/>
    </source>
</evidence>
<keyword evidence="3 7" id="KW-0067">ATP-binding</keyword>
<evidence type="ECO:0000259" key="5">
    <source>
        <dbReference type="PROSITE" id="PS50893"/>
    </source>
</evidence>
<feature type="transmembrane region" description="Helical" evidence="4">
    <location>
        <begin position="492"/>
        <end position="510"/>
    </location>
</feature>
<reference evidence="7 8" key="2">
    <citation type="submission" date="2024-05" db="EMBL/GenBank/DDBJ databases">
        <authorList>
            <person name="Chen Y."/>
            <person name="Shah S."/>
            <person name="Dougan E. K."/>
            <person name="Thang M."/>
            <person name="Chan C."/>
        </authorList>
    </citation>
    <scope>NUCLEOTIDE SEQUENCE [LARGE SCALE GENOMIC DNA]</scope>
</reference>
<evidence type="ECO:0000256" key="4">
    <source>
        <dbReference type="SAM" id="Phobius"/>
    </source>
</evidence>
<protein>
    <submittedName>
        <fullName evidence="7">Multidrug efflux system ATP-binding protein Rv1218c</fullName>
    </submittedName>
</protein>
<dbReference type="Proteomes" id="UP001152797">
    <property type="component" value="Unassembled WGS sequence"/>
</dbReference>
<dbReference type="InterPro" id="IPR051782">
    <property type="entry name" value="ABC_Transporter_VariousFunc"/>
</dbReference>
<keyword evidence="4" id="KW-0812">Transmembrane</keyword>